<dbReference type="OrthoDB" id="4414653at2"/>
<organism evidence="1 2">
    <name type="scientific">Corynebacterium canis</name>
    <dbReference type="NCBI Taxonomy" id="679663"/>
    <lineage>
        <taxon>Bacteria</taxon>
        <taxon>Bacillati</taxon>
        <taxon>Actinomycetota</taxon>
        <taxon>Actinomycetes</taxon>
        <taxon>Mycobacteriales</taxon>
        <taxon>Corynebacteriaceae</taxon>
        <taxon>Corynebacterium</taxon>
    </lineage>
</organism>
<comment type="caution">
    <text evidence="1">The sequence shown here is derived from an EMBL/GenBank/DDBJ whole genome shotgun (WGS) entry which is preliminary data.</text>
</comment>
<name>A0A5C5UEX0_9CORY</name>
<evidence type="ECO:0000313" key="1">
    <source>
        <dbReference type="EMBL" id="TWT23935.1"/>
    </source>
</evidence>
<evidence type="ECO:0000313" key="2">
    <source>
        <dbReference type="Proteomes" id="UP000320791"/>
    </source>
</evidence>
<dbReference type="AlphaFoldDB" id="A0A5C5UEX0"/>
<accession>A0A5C5UEX0</accession>
<reference evidence="1 2" key="1">
    <citation type="submission" date="2019-08" db="EMBL/GenBank/DDBJ databases">
        <authorList>
            <person name="Lei W."/>
        </authorList>
    </citation>
    <scope>NUCLEOTIDE SEQUENCE [LARGE SCALE GENOMIC DNA]</scope>
    <source>
        <strain evidence="1 2">CCUG 58627</strain>
    </source>
</reference>
<sequence>MFHVKHLYVKTTFAQPGAADAVHIAELSPIEGTNMCAMKRLIEMLDGRNITGIWSNNGTSIGIMNTPNRHVPHPDSYGAFPDISVCTLNALQFEGLWMEASAKL</sequence>
<dbReference type="Proteomes" id="UP000320791">
    <property type="component" value="Unassembled WGS sequence"/>
</dbReference>
<protein>
    <submittedName>
        <fullName evidence="1">Uncharacterized protein</fullName>
    </submittedName>
</protein>
<gene>
    <name evidence="1" type="ORF">FRX94_09725</name>
</gene>
<dbReference type="EMBL" id="VOHM01000022">
    <property type="protein sequence ID" value="TWT23935.1"/>
    <property type="molecule type" value="Genomic_DNA"/>
</dbReference>
<proteinExistence type="predicted"/>
<keyword evidence="2" id="KW-1185">Reference proteome</keyword>